<feature type="binding site" evidence="4">
    <location>
        <begin position="136"/>
        <end position="137"/>
    </location>
    <ligand>
        <name>S-methyl-5'-thioadenosine</name>
        <dbReference type="ChEBI" id="CHEBI:17509"/>
    </ligand>
</feature>
<comment type="pathway">
    <text evidence="4">Amine and polyamine biosynthesis; spermidine biosynthesis; spermidine from putrescine: step 1/1.</text>
</comment>
<dbReference type="STRING" id="224999.GCA_001485475_02193"/>
<feature type="binding site" evidence="4">
    <location>
        <position position="86"/>
    </location>
    <ligand>
        <name>spermidine</name>
        <dbReference type="ChEBI" id="CHEBI:57834"/>
    </ligand>
</feature>
<feature type="binding site" evidence="4">
    <location>
        <begin position="153"/>
        <end position="156"/>
    </location>
    <ligand>
        <name>spermidine</name>
        <dbReference type="ChEBI" id="CHEBI:57834"/>
    </ligand>
</feature>
<feature type="binding site" evidence="4">
    <location>
        <position position="31"/>
    </location>
    <ligand>
        <name>S-methyl-5'-thioadenosine</name>
        <dbReference type="ChEBI" id="CHEBI:17509"/>
    </ligand>
</feature>
<dbReference type="InterPro" id="IPR030374">
    <property type="entry name" value="PABS"/>
</dbReference>
<evidence type="ECO:0000256" key="4">
    <source>
        <dbReference type="HAMAP-Rule" id="MF_00198"/>
    </source>
</evidence>
<dbReference type="Gene3D" id="2.30.140.10">
    <property type="entry name" value="Spermidine synthase, tetramerisation domain"/>
    <property type="match status" value="1"/>
</dbReference>
<sequence length="277" mass="31594">MELWFSEYQTKNVKLSFRVKDLVYTKQSKYQYISVFDTEDFGRVLMLDDTVMLTTRDEFMYHEMISHVPLLTHQNASKVLVIGGGDGGTVREVLKHPVKEVHLVEIDEEVVETSKKYFPTISCGLSDERVKIFYEDGIEFVKNHKGYDIVIIDSTDPVGPAVGLFSAQFYKDVSNALSEDGIMAAQTETPVLFPELVKRIYDGISSAFTFTNPYTAVVPTYPGAFWTFTMGSKSIDPLSREIIPETNFDTKYYNPKLHKAYFTLPPFLEDIILPVEE</sequence>
<reference evidence="9" key="1">
    <citation type="journal article" date="2016" name="Genome Announc.">
        <title>Draft Genome Sequence of the Syntrophic Lactate-Degrading Bacterium Tepidanaerobacter syntrophicus JLT.</title>
        <authorList>
            <person name="Matsuura N."/>
            <person name="Ohashi A."/>
            <person name="Tourlousse D.M."/>
            <person name="Sekiguchi Y."/>
        </authorList>
    </citation>
    <scope>NUCLEOTIDE SEQUENCE [LARGE SCALE GENOMIC DNA]</scope>
    <source>
        <strain evidence="9">JL</strain>
    </source>
</reference>
<comment type="similarity">
    <text evidence="1 4 6">Belongs to the spermidine/spermine synthase family.</text>
</comment>
<dbReference type="GO" id="GO:0008295">
    <property type="term" value="P:spermidine biosynthetic process"/>
    <property type="evidence" value="ECO:0007669"/>
    <property type="project" value="UniProtKB-UniRule"/>
</dbReference>
<dbReference type="EMBL" id="DF977003">
    <property type="protein sequence ID" value="GAQ26154.1"/>
    <property type="molecule type" value="Genomic_DNA"/>
</dbReference>
<dbReference type="Gene3D" id="3.40.50.150">
    <property type="entry name" value="Vaccinia Virus protein VP39"/>
    <property type="match status" value="1"/>
</dbReference>
<keyword evidence="10" id="KW-1185">Reference proteome</keyword>
<feature type="binding site" evidence="4">
    <location>
        <position position="105"/>
    </location>
    <ligand>
        <name>S-methyl-5'-thioadenosine</name>
        <dbReference type="ChEBI" id="CHEBI:17509"/>
    </ligand>
</feature>
<feature type="domain" description="PABS" evidence="8">
    <location>
        <begin position="2"/>
        <end position="233"/>
    </location>
</feature>
<accession>A0A0U9HHH4</accession>
<dbReference type="Proteomes" id="UP000062160">
    <property type="component" value="Unassembled WGS sequence"/>
</dbReference>
<dbReference type="SUPFAM" id="SSF53335">
    <property type="entry name" value="S-adenosyl-L-methionine-dependent methyltransferases"/>
    <property type="match status" value="1"/>
</dbReference>
<dbReference type="GO" id="GO:0004766">
    <property type="term" value="F:spermidine synthase activity"/>
    <property type="evidence" value="ECO:0007669"/>
    <property type="project" value="UniProtKB-UniRule"/>
</dbReference>
<gene>
    <name evidence="4" type="primary">speE</name>
    <name evidence="9" type="ORF">TSYNT_9413</name>
</gene>
<proteinExistence type="inferred from homology"/>
<keyword evidence="3 4" id="KW-0620">Polyamine biosynthesis</keyword>
<organism evidence="9">
    <name type="scientific">Tepidanaerobacter syntrophicus</name>
    <dbReference type="NCBI Taxonomy" id="224999"/>
    <lineage>
        <taxon>Bacteria</taxon>
        <taxon>Bacillati</taxon>
        <taxon>Bacillota</taxon>
        <taxon>Clostridia</taxon>
        <taxon>Thermosediminibacterales</taxon>
        <taxon>Tepidanaerobacteraceae</taxon>
        <taxon>Tepidanaerobacter</taxon>
    </lineage>
</organism>
<comment type="catalytic activity">
    <reaction evidence="4 7">
        <text>S-adenosyl 3-(methylsulfanyl)propylamine + putrescine = S-methyl-5'-thioadenosine + spermidine + H(+)</text>
        <dbReference type="Rhea" id="RHEA:12721"/>
        <dbReference type="ChEBI" id="CHEBI:15378"/>
        <dbReference type="ChEBI" id="CHEBI:17509"/>
        <dbReference type="ChEBI" id="CHEBI:57443"/>
        <dbReference type="ChEBI" id="CHEBI:57834"/>
        <dbReference type="ChEBI" id="CHEBI:326268"/>
        <dbReference type="EC" id="2.5.1.16"/>
    </reaction>
</comment>
<dbReference type="PROSITE" id="PS01330">
    <property type="entry name" value="PABS_1"/>
    <property type="match status" value="1"/>
</dbReference>
<dbReference type="InterPro" id="IPR035246">
    <property type="entry name" value="Spermidine_synt_N"/>
</dbReference>
<evidence type="ECO:0000256" key="3">
    <source>
        <dbReference type="ARBA" id="ARBA00023115"/>
    </source>
</evidence>
<keyword evidence="4 7" id="KW-0745">Spermidine biosynthesis</keyword>
<dbReference type="InterPro" id="IPR029063">
    <property type="entry name" value="SAM-dependent_MTases_sf"/>
</dbReference>
<evidence type="ECO:0000256" key="6">
    <source>
        <dbReference type="RuleBase" id="RU003836"/>
    </source>
</evidence>
<dbReference type="NCBIfam" id="TIGR00417">
    <property type="entry name" value="speE"/>
    <property type="match status" value="1"/>
</dbReference>
<feature type="active site" description="Proton acceptor" evidence="4 5">
    <location>
        <position position="153"/>
    </location>
</feature>
<evidence type="ECO:0000256" key="2">
    <source>
        <dbReference type="ARBA" id="ARBA00022679"/>
    </source>
</evidence>
<dbReference type="Pfam" id="PF17284">
    <property type="entry name" value="Spermine_synt_N"/>
    <property type="match status" value="1"/>
</dbReference>
<dbReference type="InterPro" id="IPR001045">
    <property type="entry name" value="Spermi_synthase"/>
</dbReference>
<comment type="subunit">
    <text evidence="4">Homodimer or homotetramer.</text>
</comment>
<feature type="binding site" evidence="4">
    <location>
        <position position="160"/>
    </location>
    <ligand>
        <name>S-methyl-5'-thioadenosine</name>
        <dbReference type="ChEBI" id="CHEBI:17509"/>
    </ligand>
</feature>
<dbReference type="PANTHER" id="PTHR11558">
    <property type="entry name" value="SPERMIDINE/SPERMINE SYNTHASE"/>
    <property type="match status" value="1"/>
</dbReference>
<evidence type="ECO:0000313" key="10">
    <source>
        <dbReference type="Proteomes" id="UP000062160"/>
    </source>
</evidence>
<comment type="function">
    <text evidence="4">Catalyzes the irreversible transfer of a propylamine group from the amino donor S-adenosylmethioninamine (decarboxy-AdoMet) to putrescine (1,4-diaminobutane) to yield spermidine.</text>
</comment>
<dbReference type="RefSeq" id="WP_059033983.1">
    <property type="nucleotide sequence ID" value="NZ_DF977003.1"/>
</dbReference>
<name>A0A0U9HHH4_9FIRM</name>
<evidence type="ECO:0000256" key="1">
    <source>
        <dbReference type="ARBA" id="ARBA00007867"/>
    </source>
</evidence>
<protein>
    <recommendedName>
        <fullName evidence="4">Polyamine aminopropyltransferase</fullName>
    </recommendedName>
    <alternativeName>
        <fullName evidence="4">Putrescine aminopropyltransferase</fullName>
        <shortName evidence="4">PAPT</shortName>
    </alternativeName>
    <alternativeName>
        <fullName evidence="4">Spermidine synthase</fullName>
        <shortName evidence="4">SPDS</shortName>
        <shortName evidence="4">SPDSY</shortName>
        <ecNumber evidence="4">2.5.1.16</ecNumber>
    </alternativeName>
</protein>
<dbReference type="NCBIfam" id="NF002010">
    <property type="entry name" value="PRK00811.1"/>
    <property type="match status" value="1"/>
</dbReference>
<dbReference type="Pfam" id="PF01564">
    <property type="entry name" value="Spermine_synth"/>
    <property type="match status" value="1"/>
</dbReference>
<dbReference type="OrthoDB" id="9793120at2"/>
<dbReference type="HAMAP" id="MF_00198">
    <property type="entry name" value="Spermidine_synth"/>
    <property type="match status" value="1"/>
</dbReference>
<evidence type="ECO:0000256" key="7">
    <source>
        <dbReference type="RuleBase" id="RU003837"/>
    </source>
</evidence>
<evidence type="ECO:0000313" key="9">
    <source>
        <dbReference type="EMBL" id="GAQ26154.1"/>
    </source>
</evidence>
<dbReference type="PROSITE" id="PS51006">
    <property type="entry name" value="PABS_2"/>
    <property type="match status" value="1"/>
</dbReference>
<evidence type="ECO:0000259" key="8">
    <source>
        <dbReference type="PROSITE" id="PS51006"/>
    </source>
</evidence>
<dbReference type="PANTHER" id="PTHR11558:SF11">
    <property type="entry name" value="SPERMIDINE SYNTHASE"/>
    <property type="match status" value="1"/>
</dbReference>
<evidence type="ECO:0000256" key="5">
    <source>
        <dbReference type="PROSITE-ProRule" id="PRU00354"/>
    </source>
</evidence>
<dbReference type="CDD" id="cd02440">
    <property type="entry name" value="AdoMet_MTases"/>
    <property type="match status" value="1"/>
</dbReference>
<dbReference type="AlphaFoldDB" id="A0A0U9HHH4"/>
<dbReference type="UniPathway" id="UPA00248">
    <property type="reaction ID" value="UER00314"/>
</dbReference>
<dbReference type="InterPro" id="IPR037163">
    <property type="entry name" value="Spermidine_synt_N_sf"/>
</dbReference>
<feature type="binding site" evidence="4">
    <location>
        <position position="62"/>
    </location>
    <ligand>
        <name>spermidine</name>
        <dbReference type="ChEBI" id="CHEBI:57834"/>
    </ligand>
</feature>
<keyword evidence="2 4" id="KW-0808">Transferase</keyword>
<dbReference type="EC" id="2.5.1.16" evidence="4"/>
<dbReference type="InterPro" id="IPR030373">
    <property type="entry name" value="PABS_CS"/>
</dbReference>